<sequence>MTALSAAVQRTHHHMQQKTDDNFLSNFPRFPHAKNLQPQPHEVYLTLFVSRDSSCIWGYLQFTFVPYCADDDCCPAAVLLANAVCAKSIIRISTVALCTELFRRSALTATFIRRLLLTTCTGEELHGLSLPRCRFVWPKFCVELSSLFELLVPLARSNCSNVRLFFEIFSEPELS</sequence>
<proteinExistence type="predicted"/>
<reference evidence="2" key="1">
    <citation type="submission" date="2022-07" db="EMBL/GenBank/DDBJ databases">
        <authorList>
            <person name="Trinca V."/>
            <person name="Uliana J.V.C."/>
            <person name="Torres T.T."/>
            <person name="Ward R.J."/>
            <person name="Monesi N."/>
        </authorList>
    </citation>
    <scope>NUCLEOTIDE SEQUENCE</scope>
    <source>
        <strain evidence="2">HSMRA1968</strain>
        <tissue evidence="2">Whole embryos</tissue>
    </source>
</reference>
<protein>
    <submittedName>
        <fullName evidence="2">Uncharacterized protein</fullName>
    </submittedName>
</protein>
<evidence type="ECO:0000313" key="3">
    <source>
        <dbReference type="Proteomes" id="UP001151699"/>
    </source>
</evidence>
<accession>A0A9Q0S8F8</accession>
<dbReference type="Proteomes" id="UP001151699">
    <property type="component" value="Chromosome A"/>
</dbReference>
<feature type="region of interest" description="Disordered" evidence="1">
    <location>
        <begin position="1"/>
        <end position="22"/>
    </location>
</feature>
<dbReference type="EMBL" id="WJQU01000001">
    <property type="protein sequence ID" value="KAJ6647285.1"/>
    <property type="molecule type" value="Genomic_DNA"/>
</dbReference>
<dbReference type="AlphaFoldDB" id="A0A9Q0S8F8"/>
<evidence type="ECO:0000256" key="1">
    <source>
        <dbReference type="SAM" id="MobiDB-lite"/>
    </source>
</evidence>
<organism evidence="2 3">
    <name type="scientific">Pseudolycoriella hygida</name>
    <dbReference type="NCBI Taxonomy" id="35572"/>
    <lineage>
        <taxon>Eukaryota</taxon>
        <taxon>Metazoa</taxon>
        <taxon>Ecdysozoa</taxon>
        <taxon>Arthropoda</taxon>
        <taxon>Hexapoda</taxon>
        <taxon>Insecta</taxon>
        <taxon>Pterygota</taxon>
        <taxon>Neoptera</taxon>
        <taxon>Endopterygota</taxon>
        <taxon>Diptera</taxon>
        <taxon>Nematocera</taxon>
        <taxon>Sciaroidea</taxon>
        <taxon>Sciaridae</taxon>
        <taxon>Pseudolycoriella</taxon>
    </lineage>
</organism>
<gene>
    <name evidence="2" type="ORF">Bhyg_02507</name>
</gene>
<name>A0A9Q0S8F8_9DIPT</name>
<comment type="caution">
    <text evidence="2">The sequence shown here is derived from an EMBL/GenBank/DDBJ whole genome shotgun (WGS) entry which is preliminary data.</text>
</comment>
<evidence type="ECO:0000313" key="2">
    <source>
        <dbReference type="EMBL" id="KAJ6647285.1"/>
    </source>
</evidence>
<keyword evidence="3" id="KW-1185">Reference proteome</keyword>